<dbReference type="RefSeq" id="WP_008222801.1">
    <property type="nucleotide sequence ID" value="NZ_BAFK01000017.1"/>
</dbReference>
<dbReference type="EMBL" id="BAFK01000017">
    <property type="protein sequence ID" value="GAB59831.1"/>
    <property type="molecule type" value="Genomic_DNA"/>
</dbReference>
<dbReference type="InterPro" id="IPR012675">
    <property type="entry name" value="Beta-grasp_dom_sf"/>
</dbReference>
<dbReference type="PANTHER" id="PTHR34472:SF1">
    <property type="entry name" value="SULFUR CARRIER PROTEIN THIS"/>
    <property type="match status" value="1"/>
</dbReference>
<accession>I1E0K3</accession>
<name>I1E0K3_9GAMM</name>
<gene>
    <name evidence="1" type="ORF">RNAN_2844</name>
</gene>
<organism evidence="1 2">
    <name type="scientific">Rheinheimera nanhaiensis E407-8</name>
    <dbReference type="NCBI Taxonomy" id="562729"/>
    <lineage>
        <taxon>Bacteria</taxon>
        <taxon>Pseudomonadati</taxon>
        <taxon>Pseudomonadota</taxon>
        <taxon>Gammaproteobacteria</taxon>
        <taxon>Chromatiales</taxon>
        <taxon>Chromatiaceae</taxon>
        <taxon>Rheinheimera</taxon>
    </lineage>
</organism>
<dbReference type="OrthoDB" id="6388078at2"/>
<dbReference type="Gene3D" id="3.10.20.30">
    <property type="match status" value="1"/>
</dbReference>
<dbReference type="PANTHER" id="PTHR34472">
    <property type="entry name" value="SULFUR CARRIER PROTEIN THIS"/>
    <property type="match status" value="1"/>
</dbReference>
<dbReference type="NCBIfam" id="TIGR01683">
    <property type="entry name" value="thiS"/>
    <property type="match status" value="1"/>
</dbReference>
<dbReference type="CDD" id="cd00565">
    <property type="entry name" value="Ubl_ThiS"/>
    <property type="match status" value="1"/>
</dbReference>
<evidence type="ECO:0000313" key="2">
    <source>
        <dbReference type="Proteomes" id="UP000004374"/>
    </source>
</evidence>
<sequence length="66" mass="7391">MHIRLNEQWLQLTASCTVAELLQQQQIPPQGLAVAINNTVIAKRQWPAQQLNDNDCVNIFHIVTGG</sequence>
<dbReference type="InterPro" id="IPR003749">
    <property type="entry name" value="ThiS/MoaD-like"/>
</dbReference>
<evidence type="ECO:0000313" key="1">
    <source>
        <dbReference type="EMBL" id="GAB59831.1"/>
    </source>
</evidence>
<comment type="caution">
    <text evidence="1">The sequence shown here is derived from an EMBL/GenBank/DDBJ whole genome shotgun (WGS) entry which is preliminary data.</text>
</comment>
<dbReference type="Proteomes" id="UP000004374">
    <property type="component" value="Unassembled WGS sequence"/>
</dbReference>
<reference evidence="1 2" key="1">
    <citation type="journal article" date="2012" name="J. Bacteriol.">
        <title>Genome Sequence of the Protease-Producing Bacterium Rheinheimera nanhaiensis E407-8T, Isolated from Deep-Sea Sediment of the South China Sea.</title>
        <authorList>
            <person name="Zhang X.-Y."/>
            <person name="Zhang Y.-J."/>
            <person name="Qin Q.-L."/>
            <person name="Xie B.-B."/>
            <person name="Chen X.-L."/>
            <person name="Zhou B.-C."/>
            <person name="Zhang Y.-Z."/>
        </authorList>
    </citation>
    <scope>NUCLEOTIDE SEQUENCE [LARGE SCALE GENOMIC DNA]</scope>
    <source>
        <strain evidence="1 2">E407-8</strain>
    </source>
</reference>
<dbReference type="AlphaFoldDB" id="I1E0K3"/>
<protein>
    <submittedName>
        <fullName evidence="1">Thiamine biosynthesis protein ThiS</fullName>
    </submittedName>
</protein>
<keyword evidence="2" id="KW-1185">Reference proteome</keyword>
<dbReference type="Pfam" id="PF02597">
    <property type="entry name" value="ThiS"/>
    <property type="match status" value="1"/>
</dbReference>
<dbReference type="STRING" id="562729.RNAN_2844"/>
<dbReference type="InterPro" id="IPR016155">
    <property type="entry name" value="Mopterin_synth/thiamin_S_b"/>
</dbReference>
<proteinExistence type="predicted"/>
<dbReference type="InterPro" id="IPR010035">
    <property type="entry name" value="Thi_S"/>
</dbReference>
<dbReference type="SUPFAM" id="SSF54285">
    <property type="entry name" value="MoaD/ThiS"/>
    <property type="match status" value="1"/>
</dbReference>